<dbReference type="RefSeq" id="XP_035551155.1">
    <property type="nucleotide sequence ID" value="XM_035695262.1"/>
</dbReference>
<feature type="domain" description="Retrovirus-related Pol polyprotein from transposon TNT 1-94-like beta-barrel" evidence="3">
    <location>
        <begin position="402"/>
        <end position="474"/>
    </location>
</feature>
<accession>A0A6P9EQT0</accession>
<dbReference type="KEGG" id="jre:118349715"/>
<protein>
    <submittedName>
        <fullName evidence="5">Uncharacterized protein LOC118349715</fullName>
    </submittedName>
</protein>
<reference evidence="5" key="1">
    <citation type="submission" date="2025-08" db="UniProtKB">
        <authorList>
            <consortium name="RefSeq"/>
        </authorList>
    </citation>
    <scope>IDENTIFICATION</scope>
    <source>
        <tissue evidence="5">Leaves</tissue>
    </source>
</reference>
<dbReference type="InterPro" id="IPR054722">
    <property type="entry name" value="PolX-like_BBD"/>
</dbReference>
<evidence type="ECO:0000313" key="4">
    <source>
        <dbReference type="Proteomes" id="UP000235220"/>
    </source>
</evidence>
<feature type="domain" description="Retrotransposon gag" evidence="1">
    <location>
        <begin position="75"/>
        <end position="154"/>
    </location>
</feature>
<dbReference type="OrthoDB" id="5544992at2759"/>
<proteinExistence type="predicted"/>
<feature type="domain" description="Retrotransposon Copia-like N-terminal" evidence="2">
    <location>
        <begin position="20"/>
        <end position="63"/>
    </location>
</feature>
<dbReference type="Pfam" id="PF22936">
    <property type="entry name" value="Pol_BBD"/>
    <property type="match status" value="1"/>
</dbReference>
<dbReference type="PANTHER" id="PTHR37610">
    <property type="entry name" value="CCHC-TYPE DOMAIN-CONTAINING PROTEIN"/>
    <property type="match status" value="1"/>
</dbReference>
<dbReference type="Proteomes" id="UP000235220">
    <property type="component" value="Chromosome 10"/>
</dbReference>
<dbReference type="Pfam" id="PF14244">
    <property type="entry name" value="Retrotran_gag_3"/>
    <property type="match status" value="1"/>
</dbReference>
<keyword evidence="4" id="KW-1185">Reference proteome</keyword>
<dbReference type="GeneID" id="118349715"/>
<dbReference type="AlphaFoldDB" id="A0A6P9EQT0"/>
<sequence length="490" mass="54956">MACFLNLSDPGNPFRLDNGDNSVVLLITDPLTADNYPTWTRAMRCALRAKNKVGFVMGDIPRPSDPDDPLLEAWEHCNDMVASWLQNSISASIKSSVVFVDDARDIWIDLQDRFSHQNGPRIFRLKHNLANLLQEHDSVSAYYGTLKTLWDELSIYDLIPVCNCGTMSTLLDRYQRDCVFQFLMGLNDIYSNVRDQIILLDPIPPVTRVFSLIQQQERQHQLTHHAPSPDSMALAIKIPFSPQNFSPQTRPHQKRDRPFCTHCKITGHTFDTCFKAGNVESPLCTHCHLSGHVVDKCYKLHSYPPGHIFFNKASNPTVLATQSSISYPSQLEETSDDKVGLTKAQFQQLMALLQLRELSIAAQHFANQIQSKLSSPHSNLVGISLSLSTHTHHALQSNTFPWIIDTGATDHMVCYPSLFTSTTSFISHTVKLPNGTEVPVSHIGIVQLTASICLTDVLCVPSFTFNLFSAKKLATSLTCYLIFFSDLCFI</sequence>
<dbReference type="InterPro" id="IPR029472">
    <property type="entry name" value="Copia-like_N"/>
</dbReference>
<dbReference type="PANTHER" id="PTHR37610:SF100">
    <property type="entry name" value="COPIA-LIKE POLYPROTEIN_RETROTRANSPOSON"/>
    <property type="match status" value="1"/>
</dbReference>
<evidence type="ECO:0000313" key="5">
    <source>
        <dbReference type="RefSeq" id="XP_035551155.1"/>
    </source>
</evidence>
<dbReference type="InParanoid" id="A0A6P9EQT0"/>
<organism evidence="4 5">
    <name type="scientific">Juglans regia</name>
    <name type="common">English walnut</name>
    <dbReference type="NCBI Taxonomy" id="51240"/>
    <lineage>
        <taxon>Eukaryota</taxon>
        <taxon>Viridiplantae</taxon>
        <taxon>Streptophyta</taxon>
        <taxon>Embryophyta</taxon>
        <taxon>Tracheophyta</taxon>
        <taxon>Spermatophyta</taxon>
        <taxon>Magnoliopsida</taxon>
        <taxon>eudicotyledons</taxon>
        <taxon>Gunneridae</taxon>
        <taxon>Pentapetalae</taxon>
        <taxon>rosids</taxon>
        <taxon>fabids</taxon>
        <taxon>Fagales</taxon>
        <taxon>Juglandaceae</taxon>
        <taxon>Juglans</taxon>
    </lineage>
</organism>
<evidence type="ECO:0000259" key="1">
    <source>
        <dbReference type="Pfam" id="PF03732"/>
    </source>
</evidence>
<evidence type="ECO:0000259" key="2">
    <source>
        <dbReference type="Pfam" id="PF14244"/>
    </source>
</evidence>
<dbReference type="Pfam" id="PF03732">
    <property type="entry name" value="Retrotrans_gag"/>
    <property type="match status" value="1"/>
</dbReference>
<evidence type="ECO:0000259" key="3">
    <source>
        <dbReference type="Pfam" id="PF22936"/>
    </source>
</evidence>
<gene>
    <name evidence="5" type="primary">LOC118349715</name>
</gene>
<name>A0A6P9EQT0_JUGRE</name>
<dbReference type="InterPro" id="IPR005162">
    <property type="entry name" value="Retrotrans_gag_dom"/>
</dbReference>